<accession>A0A8J3E187</accession>
<organism evidence="1 2">
    <name type="scientific">Aliidongia dinghuensis</name>
    <dbReference type="NCBI Taxonomy" id="1867774"/>
    <lineage>
        <taxon>Bacteria</taxon>
        <taxon>Pseudomonadati</taxon>
        <taxon>Pseudomonadota</taxon>
        <taxon>Alphaproteobacteria</taxon>
        <taxon>Rhodospirillales</taxon>
        <taxon>Dongiaceae</taxon>
        <taxon>Aliidongia</taxon>
    </lineage>
</organism>
<name>A0A8J3E187_9PROT</name>
<gene>
    <name evidence="1" type="ORF">GCM10011611_01370</name>
</gene>
<sequence>MPIFTFPDDAEWDDELRAVVFSVEVGEYRGQIRVPRSLFQSLLPVSPTPEACVEAFHLERARFEQAVERRIRERRLSPDGNIDLSIADLKQ</sequence>
<evidence type="ECO:0008006" key="3">
    <source>
        <dbReference type="Google" id="ProtNLM"/>
    </source>
</evidence>
<protein>
    <recommendedName>
        <fullName evidence="3">DUF1488 domain-containing protein</fullName>
    </recommendedName>
</protein>
<reference evidence="1" key="1">
    <citation type="journal article" date="2014" name="Int. J. Syst. Evol. Microbiol.">
        <title>Complete genome sequence of Corynebacterium casei LMG S-19264T (=DSM 44701T), isolated from a smear-ripened cheese.</title>
        <authorList>
            <consortium name="US DOE Joint Genome Institute (JGI-PGF)"/>
            <person name="Walter F."/>
            <person name="Albersmeier A."/>
            <person name="Kalinowski J."/>
            <person name="Ruckert C."/>
        </authorList>
    </citation>
    <scope>NUCLEOTIDE SEQUENCE</scope>
    <source>
        <strain evidence="1">CGMCC 1.15725</strain>
    </source>
</reference>
<evidence type="ECO:0000313" key="1">
    <source>
        <dbReference type="EMBL" id="GGE99491.1"/>
    </source>
</evidence>
<reference evidence="1" key="2">
    <citation type="submission" date="2020-09" db="EMBL/GenBank/DDBJ databases">
        <authorList>
            <person name="Sun Q."/>
            <person name="Zhou Y."/>
        </authorList>
    </citation>
    <scope>NUCLEOTIDE SEQUENCE</scope>
    <source>
        <strain evidence="1">CGMCC 1.15725</strain>
    </source>
</reference>
<dbReference type="RefSeq" id="WP_189041383.1">
    <property type="nucleotide sequence ID" value="NZ_BMJQ01000001.1"/>
</dbReference>
<dbReference type="AlphaFoldDB" id="A0A8J3E187"/>
<dbReference type="Proteomes" id="UP000646365">
    <property type="component" value="Unassembled WGS sequence"/>
</dbReference>
<dbReference type="SUPFAM" id="SSF160272">
    <property type="entry name" value="Shew3726-like"/>
    <property type="match status" value="1"/>
</dbReference>
<dbReference type="Gene3D" id="3.30.160.140">
    <property type="entry name" value="Shew3726-like"/>
    <property type="match status" value="1"/>
</dbReference>
<dbReference type="Pfam" id="PF07369">
    <property type="entry name" value="DUF1488"/>
    <property type="match status" value="1"/>
</dbReference>
<evidence type="ECO:0000313" key="2">
    <source>
        <dbReference type="Proteomes" id="UP000646365"/>
    </source>
</evidence>
<dbReference type="InterPro" id="IPR009962">
    <property type="entry name" value="DUF1488"/>
</dbReference>
<dbReference type="InterPro" id="IPR036692">
    <property type="entry name" value="Shew3726-like_sf"/>
</dbReference>
<keyword evidence="2" id="KW-1185">Reference proteome</keyword>
<proteinExistence type="predicted"/>
<comment type="caution">
    <text evidence="1">The sequence shown here is derived from an EMBL/GenBank/DDBJ whole genome shotgun (WGS) entry which is preliminary data.</text>
</comment>
<dbReference type="EMBL" id="BMJQ01000001">
    <property type="protein sequence ID" value="GGE99491.1"/>
    <property type="molecule type" value="Genomic_DNA"/>
</dbReference>